<dbReference type="InterPro" id="IPR008254">
    <property type="entry name" value="Flavodoxin/NO_synth"/>
</dbReference>
<feature type="transmembrane region" description="Helical" evidence="7">
    <location>
        <begin position="339"/>
        <end position="359"/>
    </location>
</feature>
<dbReference type="Gene3D" id="1.20.1250.20">
    <property type="entry name" value="MFS general substrate transporter like domains"/>
    <property type="match status" value="1"/>
</dbReference>
<reference evidence="9" key="1">
    <citation type="journal article" date="2023" name="BMC Genomics">
        <title>Chromosome-level genome assemblies of Cutaneotrichosporon spp. (Trichosporonales, Basidiomycota) reveal imbalanced evolution between nucleotide sequences and chromosome synteny.</title>
        <authorList>
            <person name="Kobayashi Y."/>
            <person name="Kayamori A."/>
            <person name="Aoki K."/>
            <person name="Shiwa Y."/>
            <person name="Matsutani M."/>
            <person name="Fujita N."/>
            <person name="Sugita T."/>
            <person name="Iwasaki W."/>
            <person name="Tanaka N."/>
            <person name="Takashima M."/>
        </authorList>
    </citation>
    <scope>NUCLEOTIDE SEQUENCE</scope>
    <source>
        <strain evidence="9">HIS016</strain>
    </source>
</reference>
<dbReference type="PANTHER" id="PTHR43791">
    <property type="entry name" value="PERMEASE-RELATED"/>
    <property type="match status" value="1"/>
</dbReference>
<dbReference type="FunFam" id="3.40.50.360:FF:000001">
    <property type="entry name" value="NAD(P)H dehydrogenase (Quinone) FQR1-like"/>
    <property type="match status" value="1"/>
</dbReference>
<feature type="transmembrane region" description="Helical" evidence="7">
    <location>
        <begin position="199"/>
        <end position="218"/>
    </location>
</feature>
<evidence type="ECO:0000256" key="4">
    <source>
        <dbReference type="ARBA" id="ARBA00022692"/>
    </source>
</evidence>
<organism evidence="9 10">
    <name type="scientific">Cutaneotrichosporon spelunceum</name>
    <dbReference type="NCBI Taxonomy" id="1672016"/>
    <lineage>
        <taxon>Eukaryota</taxon>
        <taxon>Fungi</taxon>
        <taxon>Dikarya</taxon>
        <taxon>Basidiomycota</taxon>
        <taxon>Agaricomycotina</taxon>
        <taxon>Tremellomycetes</taxon>
        <taxon>Trichosporonales</taxon>
        <taxon>Trichosporonaceae</taxon>
        <taxon>Cutaneotrichosporon</taxon>
    </lineage>
</organism>
<feature type="domain" description="Flavodoxin-like" evidence="8">
    <location>
        <begin position="582"/>
        <end position="771"/>
    </location>
</feature>
<dbReference type="InterPro" id="IPR010089">
    <property type="entry name" value="Flavoprotein_WrbA-like"/>
</dbReference>
<feature type="transmembrane region" description="Helical" evidence="7">
    <location>
        <begin position="304"/>
        <end position="327"/>
    </location>
</feature>
<feature type="transmembrane region" description="Helical" evidence="7">
    <location>
        <begin position="427"/>
        <end position="448"/>
    </location>
</feature>
<feature type="transmembrane region" description="Helical" evidence="7">
    <location>
        <begin position="365"/>
        <end position="385"/>
    </location>
</feature>
<protein>
    <recommendedName>
        <fullName evidence="8">Flavodoxin-like domain-containing protein</fullName>
    </recommendedName>
</protein>
<dbReference type="EMBL" id="BTCM01000005">
    <property type="protein sequence ID" value="GMK58514.1"/>
    <property type="molecule type" value="Genomic_DNA"/>
</dbReference>
<keyword evidence="5 7" id="KW-1133">Transmembrane helix</keyword>
<gene>
    <name evidence="9" type="ORF">CspeluHIS016_0505460</name>
</gene>
<evidence type="ECO:0000313" key="9">
    <source>
        <dbReference type="EMBL" id="GMK58514.1"/>
    </source>
</evidence>
<dbReference type="GO" id="GO:0003955">
    <property type="term" value="F:NAD(P)H dehydrogenase (quinone) activity"/>
    <property type="evidence" value="ECO:0007669"/>
    <property type="project" value="InterPro"/>
</dbReference>
<name>A0AAD3TXA1_9TREE</name>
<dbReference type="InterPro" id="IPR029039">
    <property type="entry name" value="Flavoprotein-like_sf"/>
</dbReference>
<dbReference type="AlphaFoldDB" id="A0AAD3TXA1"/>
<dbReference type="PROSITE" id="PS50902">
    <property type="entry name" value="FLAVODOXIN_LIKE"/>
    <property type="match status" value="1"/>
</dbReference>
<dbReference type="SUPFAM" id="SSF52218">
    <property type="entry name" value="Flavoproteins"/>
    <property type="match status" value="1"/>
</dbReference>
<dbReference type="Pfam" id="PF07690">
    <property type="entry name" value="MFS_1"/>
    <property type="match status" value="1"/>
</dbReference>
<keyword evidence="6 7" id="KW-0472">Membrane</keyword>
<comment type="caution">
    <text evidence="9">The sequence shown here is derived from an EMBL/GenBank/DDBJ whole genome shotgun (WGS) entry which is preliminary data.</text>
</comment>
<feature type="transmembrane region" description="Helical" evidence="7">
    <location>
        <begin position="397"/>
        <end position="415"/>
    </location>
</feature>
<evidence type="ECO:0000256" key="3">
    <source>
        <dbReference type="ARBA" id="ARBA00022448"/>
    </source>
</evidence>
<dbReference type="NCBIfam" id="TIGR01755">
    <property type="entry name" value="flav_wrbA"/>
    <property type="match status" value="1"/>
</dbReference>
<dbReference type="InterPro" id="IPR011701">
    <property type="entry name" value="MFS"/>
</dbReference>
<keyword evidence="10" id="KW-1185">Reference proteome</keyword>
<evidence type="ECO:0000256" key="7">
    <source>
        <dbReference type="SAM" id="Phobius"/>
    </source>
</evidence>
<dbReference type="PANTHER" id="PTHR43791:SF59">
    <property type="entry name" value="TRANSPORTER, PUTATIVE (AFU_ORTHOLOGUE AFUA_1G06550)-RELATED"/>
    <property type="match status" value="1"/>
</dbReference>
<evidence type="ECO:0000256" key="2">
    <source>
        <dbReference type="ARBA" id="ARBA00006961"/>
    </source>
</evidence>
<evidence type="ECO:0000256" key="1">
    <source>
        <dbReference type="ARBA" id="ARBA00004141"/>
    </source>
</evidence>
<dbReference type="GO" id="GO:0010181">
    <property type="term" value="F:FMN binding"/>
    <property type="evidence" value="ECO:0007669"/>
    <property type="project" value="InterPro"/>
</dbReference>
<evidence type="ECO:0000256" key="6">
    <source>
        <dbReference type="ARBA" id="ARBA00023136"/>
    </source>
</evidence>
<accession>A0AAD3TXA1</accession>
<dbReference type="Proteomes" id="UP001222932">
    <property type="component" value="Unassembled WGS sequence"/>
</dbReference>
<dbReference type="InterPro" id="IPR036259">
    <property type="entry name" value="MFS_trans_sf"/>
</dbReference>
<dbReference type="Gene3D" id="3.40.50.360">
    <property type="match status" value="1"/>
</dbReference>
<evidence type="ECO:0000256" key="5">
    <source>
        <dbReference type="ARBA" id="ARBA00022989"/>
    </source>
</evidence>
<feature type="transmembrane region" description="Helical" evidence="7">
    <location>
        <begin position="460"/>
        <end position="481"/>
    </location>
</feature>
<dbReference type="NCBIfam" id="NF002999">
    <property type="entry name" value="PRK03767.1"/>
    <property type="match status" value="1"/>
</dbReference>
<reference evidence="9" key="2">
    <citation type="submission" date="2023-06" db="EMBL/GenBank/DDBJ databases">
        <authorList>
            <person name="Kobayashi Y."/>
            <person name="Kayamori A."/>
            <person name="Aoki K."/>
            <person name="Shiwa Y."/>
            <person name="Fujita N."/>
            <person name="Sugita T."/>
            <person name="Iwasaki W."/>
            <person name="Tanaka N."/>
            <person name="Takashima M."/>
        </authorList>
    </citation>
    <scope>NUCLEOTIDE SEQUENCE</scope>
    <source>
        <strain evidence="9">HIS016</strain>
    </source>
</reference>
<dbReference type="GO" id="GO:0016020">
    <property type="term" value="C:membrane"/>
    <property type="evidence" value="ECO:0007669"/>
    <property type="project" value="UniProtKB-SubCell"/>
</dbReference>
<sequence>MDEKKDISSVELEHIETPELRDAEHASNKPKYKANTQLDDAARLLQEAGGHIEYTMAEMKKVLRRIDFYVCLPMCITYWIQQMDKSSVSYAAVFDLQKHTQMHGTQYSWLTSVVYCAQLVCQPISAYALIVFPVKYWVMFNMTMWSICTICAAACKRFVPLLICRMLLGAFEATIMPSFILITQMWWLRREQSYRTIAYQIANSCAAIFGPLMSYGIGRATAGSTKILEYQAIFLFIGCVSLAFVPIVWWLLPNSPTTARFLNRNDGRDRLIAIHRLKENNTGTKTSKFKWAQVWETYRDPKTYMWAAMWFCAACPSGGIGAFGGLITKGFGFSTLNSILMQIPTGVIGIFGLLLSIYITNRIKMRWPVLAVVTLFPIAGGVALTQVERSKPSGLMASYYVAYVFAVIQPLLVSWCNLNASGTTKRVVTTATMFGALTIGNIVGPQVYFAREAPAYLTGLYVDIACWCILLILIVTMGFYLQYLNRRQEARRVALGFPAGLKDMSIMSHKEAEEYKVELDNKLRAAGMNPDTFNENAFEDLTDFENPHFMYPLCHLPPLPQLGSLIPLNLSIMSANIVKPKIGIIYYSFYGHVAALADAAIRGATSAGADVRPFNFRETLPAELVKKIGGGASLTPPYPLITPEALVDLDGFLIGAPTRFGRMPAQVGAFLDSTGAQFAAGTLVGKFGGSFTSSNTQHGGQETTHLSILPYFSHQGIIFVPNGYQFPTAGETGSVHGCSPYGASTVAGQDGSFTPSEGELQAAEGQGRNFAEVVGAYLTGKKAMAK</sequence>
<dbReference type="SUPFAM" id="SSF103473">
    <property type="entry name" value="MFS general substrate transporter"/>
    <property type="match status" value="1"/>
</dbReference>
<dbReference type="Pfam" id="PF03358">
    <property type="entry name" value="FMN_red"/>
    <property type="match status" value="1"/>
</dbReference>
<comment type="similarity">
    <text evidence="2">Belongs to the WrbA family.</text>
</comment>
<keyword evidence="3" id="KW-0813">Transport</keyword>
<dbReference type="GO" id="GO:0022857">
    <property type="term" value="F:transmembrane transporter activity"/>
    <property type="evidence" value="ECO:0007669"/>
    <property type="project" value="InterPro"/>
</dbReference>
<feature type="transmembrane region" description="Helical" evidence="7">
    <location>
        <begin position="107"/>
        <end position="130"/>
    </location>
</feature>
<evidence type="ECO:0000313" key="10">
    <source>
        <dbReference type="Proteomes" id="UP001222932"/>
    </source>
</evidence>
<feature type="transmembrane region" description="Helical" evidence="7">
    <location>
        <begin position="167"/>
        <end position="187"/>
    </location>
</feature>
<feature type="transmembrane region" description="Helical" evidence="7">
    <location>
        <begin position="230"/>
        <end position="252"/>
    </location>
</feature>
<comment type="subcellular location">
    <subcellularLocation>
        <location evidence="1">Membrane</location>
        <topology evidence="1">Multi-pass membrane protein</topology>
    </subcellularLocation>
</comment>
<dbReference type="InterPro" id="IPR005025">
    <property type="entry name" value="FMN_Rdtase-like_dom"/>
</dbReference>
<keyword evidence="4 7" id="KW-0812">Transmembrane</keyword>
<proteinExistence type="inferred from homology"/>
<evidence type="ECO:0000259" key="8">
    <source>
        <dbReference type="PROSITE" id="PS50902"/>
    </source>
</evidence>